<proteinExistence type="predicted"/>
<dbReference type="Proteomes" id="UP000318416">
    <property type="component" value="Unassembled WGS sequence"/>
</dbReference>
<dbReference type="InterPro" id="IPR027417">
    <property type="entry name" value="P-loop_NTPase"/>
</dbReference>
<dbReference type="InterPro" id="IPR003439">
    <property type="entry name" value="ABC_transporter-like_ATP-bd"/>
</dbReference>
<dbReference type="PROSITE" id="PS50893">
    <property type="entry name" value="ABC_TRANSPORTER_2"/>
    <property type="match status" value="1"/>
</dbReference>
<dbReference type="GO" id="GO:0005524">
    <property type="term" value="F:ATP binding"/>
    <property type="evidence" value="ECO:0007669"/>
    <property type="project" value="InterPro"/>
</dbReference>
<evidence type="ECO:0000313" key="9">
    <source>
        <dbReference type="EMBL" id="TWE15342.1"/>
    </source>
</evidence>
<name>A0A561EID9_9ACTN</name>
<sequence length="612" mass="64812">MSDSLPLSSAPGSCKYGATVHDLNDGPGTPDIRSAARYLCWLTARQKRRVATGAVLSIVWMLMLTLQPYLLSRAVDDGLRAGRPRTLVGWTAAILVAGLLNAGISMLRHRTMTRLRMDATFRTVRVVIRQSVRLGAALPRLVTSGEVVTIGIGDVGQIARTLTFVGPGIGSLIAIGTVAVLLLSVSPLLAAVVLLGVPLMAVPVGPLLGRLRGAETRYRERQGRLAARFEDMVGGLRVLNGLGGKETYAERYRHDSQELRADGYRVGAVTSWLQSFGVGLPTLFLAAVTWPAARLAAAGDITVGQLIAVYGYVAVLVFPVQFLVESGQDISRGLVASARVVRFLALDPGTRPDGADAPGSPTVLRDPDSGVELLPGRLTVLACGRPQDAAAAVDRLGRFAATAVEWGTVRLDSLALSAVRDRILVADNEAALFAGPLREVLSGRHRPDDQALLAALEAAAALDVLRGLPDGLDSPIEADGRNLSGGQRQRLRLARALAADPEVLLAVEPTSAVDTHTEAAMAAGLRRARAGRTTLVTGVSPLLLDQADTVQYLVDGRVAATGRHRDLLRDHPGYRALVSRAEAEDTALPTPRRAEAEGTAVPAPHRAEETVR</sequence>
<dbReference type="Pfam" id="PF00664">
    <property type="entry name" value="ABC_membrane"/>
    <property type="match status" value="1"/>
</dbReference>
<dbReference type="SUPFAM" id="SSF52540">
    <property type="entry name" value="P-loop containing nucleoside triphosphate hydrolases"/>
    <property type="match status" value="1"/>
</dbReference>
<accession>A0A561EID9</accession>
<evidence type="ECO:0000259" key="7">
    <source>
        <dbReference type="PROSITE" id="PS50893"/>
    </source>
</evidence>
<feature type="transmembrane region" description="Helical" evidence="6">
    <location>
        <begin position="50"/>
        <end position="67"/>
    </location>
</feature>
<dbReference type="AlphaFoldDB" id="A0A561EID9"/>
<feature type="region of interest" description="Disordered" evidence="5">
    <location>
        <begin position="580"/>
        <end position="612"/>
    </location>
</feature>
<keyword evidence="3 6" id="KW-1133">Transmembrane helix</keyword>
<feature type="domain" description="ABC transmembrane type-1" evidence="8">
    <location>
        <begin position="51"/>
        <end position="332"/>
    </location>
</feature>
<comment type="subcellular location">
    <subcellularLocation>
        <location evidence="1">Cell membrane</location>
        <topology evidence="1">Multi-pass membrane protein</topology>
    </subcellularLocation>
</comment>
<evidence type="ECO:0000256" key="6">
    <source>
        <dbReference type="SAM" id="Phobius"/>
    </source>
</evidence>
<evidence type="ECO:0000256" key="3">
    <source>
        <dbReference type="ARBA" id="ARBA00022989"/>
    </source>
</evidence>
<evidence type="ECO:0000259" key="8">
    <source>
        <dbReference type="PROSITE" id="PS50929"/>
    </source>
</evidence>
<dbReference type="InterPro" id="IPR011527">
    <property type="entry name" value="ABC1_TM_dom"/>
</dbReference>
<dbReference type="Pfam" id="PF00005">
    <property type="entry name" value="ABC_tran"/>
    <property type="match status" value="1"/>
</dbReference>
<comment type="caution">
    <text evidence="9">The sequence shown here is derived from an EMBL/GenBank/DDBJ whole genome shotgun (WGS) entry which is preliminary data.</text>
</comment>
<dbReference type="SUPFAM" id="SSF90123">
    <property type="entry name" value="ABC transporter transmembrane region"/>
    <property type="match status" value="1"/>
</dbReference>
<protein>
    <submittedName>
        <fullName evidence="9">ABC-type multidrug transport system fused ATPase/permease subunit</fullName>
    </submittedName>
</protein>
<dbReference type="GO" id="GO:0015421">
    <property type="term" value="F:ABC-type oligopeptide transporter activity"/>
    <property type="evidence" value="ECO:0007669"/>
    <property type="project" value="TreeGrafter"/>
</dbReference>
<keyword evidence="10" id="KW-1185">Reference proteome</keyword>
<feature type="transmembrane region" description="Helical" evidence="6">
    <location>
        <begin position="162"/>
        <end position="182"/>
    </location>
</feature>
<dbReference type="InterPro" id="IPR039421">
    <property type="entry name" value="Type_1_exporter"/>
</dbReference>
<dbReference type="InterPro" id="IPR036640">
    <property type="entry name" value="ABC1_TM_sf"/>
</dbReference>
<dbReference type="GO" id="GO:0005886">
    <property type="term" value="C:plasma membrane"/>
    <property type="evidence" value="ECO:0007669"/>
    <property type="project" value="UniProtKB-SubCell"/>
</dbReference>
<reference evidence="9 10" key="1">
    <citation type="submission" date="2019-06" db="EMBL/GenBank/DDBJ databases">
        <title>Sequencing the genomes of 1000 actinobacteria strains.</title>
        <authorList>
            <person name="Klenk H.-P."/>
        </authorList>
    </citation>
    <scope>NUCLEOTIDE SEQUENCE [LARGE SCALE GENOMIC DNA]</scope>
    <source>
        <strain evidence="9 10">DSM 41649</strain>
    </source>
</reference>
<evidence type="ECO:0000313" key="10">
    <source>
        <dbReference type="Proteomes" id="UP000318416"/>
    </source>
</evidence>
<dbReference type="PROSITE" id="PS00211">
    <property type="entry name" value="ABC_TRANSPORTER_1"/>
    <property type="match status" value="1"/>
</dbReference>
<feature type="transmembrane region" description="Helical" evidence="6">
    <location>
        <begin position="188"/>
        <end position="209"/>
    </location>
</feature>
<dbReference type="CDD" id="cd07346">
    <property type="entry name" value="ABC_6TM_exporters"/>
    <property type="match status" value="1"/>
</dbReference>
<feature type="transmembrane region" description="Helical" evidence="6">
    <location>
        <begin position="305"/>
        <end position="324"/>
    </location>
</feature>
<evidence type="ECO:0000256" key="1">
    <source>
        <dbReference type="ARBA" id="ARBA00004651"/>
    </source>
</evidence>
<evidence type="ECO:0000256" key="4">
    <source>
        <dbReference type="ARBA" id="ARBA00023136"/>
    </source>
</evidence>
<feature type="domain" description="ABC transporter" evidence="7">
    <location>
        <begin position="315"/>
        <end position="580"/>
    </location>
</feature>
<keyword evidence="4 6" id="KW-0472">Membrane</keyword>
<feature type="transmembrane region" description="Helical" evidence="6">
    <location>
        <begin position="87"/>
        <end position="107"/>
    </location>
</feature>
<evidence type="ECO:0000256" key="2">
    <source>
        <dbReference type="ARBA" id="ARBA00022692"/>
    </source>
</evidence>
<evidence type="ECO:0000256" key="5">
    <source>
        <dbReference type="SAM" id="MobiDB-lite"/>
    </source>
</evidence>
<keyword evidence="2 6" id="KW-0812">Transmembrane</keyword>
<dbReference type="Gene3D" id="1.20.1560.10">
    <property type="entry name" value="ABC transporter type 1, transmembrane domain"/>
    <property type="match status" value="1"/>
</dbReference>
<dbReference type="PROSITE" id="PS50929">
    <property type="entry name" value="ABC_TM1F"/>
    <property type="match status" value="1"/>
</dbReference>
<dbReference type="EMBL" id="VIVR01000001">
    <property type="protein sequence ID" value="TWE15342.1"/>
    <property type="molecule type" value="Genomic_DNA"/>
</dbReference>
<gene>
    <name evidence="9" type="ORF">FB465_0234</name>
</gene>
<dbReference type="Gene3D" id="3.40.50.300">
    <property type="entry name" value="P-loop containing nucleotide triphosphate hydrolases"/>
    <property type="match status" value="1"/>
</dbReference>
<organism evidence="9 10">
    <name type="scientific">Kitasatospora atroaurantiaca</name>
    <dbReference type="NCBI Taxonomy" id="285545"/>
    <lineage>
        <taxon>Bacteria</taxon>
        <taxon>Bacillati</taxon>
        <taxon>Actinomycetota</taxon>
        <taxon>Actinomycetes</taxon>
        <taxon>Kitasatosporales</taxon>
        <taxon>Streptomycetaceae</taxon>
        <taxon>Kitasatospora</taxon>
    </lineage>
</organism>
<dbReference type="PANTHER" id="PTHR43394">
    <property type="entry name" value="ATP-DEPENDENT PERMEASE MDL1, MITOCHONDRIAL"/>
    <property type="match status" value="1"/>
</dbReference>
<feature type="transmembrane region" description="Helical" evidence="6">
    <location>
        <begin position="272"/>
        <end position="293"/>
    </location>
</feature>
<dbReference type="InterPro" id="IPR017871">
    <property type="entry name" value="ABC_transporter-like_CS"/>
</dbReference>
<dbReference type="GO" id="GO:0016887">
    <property type="term" value="F:ATP hydrolysis activity"/>
    <property type="evidence" value="ECO:0007669"/>
    <property type="project" value="InterPro"/>
</dbReference>
<dbReference type="PANTHER" id="PTHR43394:SF1">
    <property type="entry name" value="ATP-BINDING CASSETTE SUB-FAMILY B MEMBER 10, MITOCHONDRIAL"/>
    <property type="match status" value="1"/>
</dbReference>